<dbReference type="AlphaFoldDB" id="A0AA88VZI0"/>
<dbReference type="Proteomes" id="UP001188597">
    <property type="component" value="Unassembled WGS sequence"/>
</dbReference>
<dbReference type="SMART" id="SM01162">
    <property type="entry name" value="DUF1771"/>
    <property type="match status" value="1"/>
</dbReference>
<dbReference type="Gene3D" id="3.30.1370.110">
    <property type="match status" value="1"/>
</dbReference>
<comment type="caution">
    <text evidence="2">The sequence shown here is derived from an EMBL/GenBank/DDBJ whole genome shotgun (WGS) entry which is preliminary data.</text>
</comment>
<reference evidence="2" key="1">
    <citation type="submission" date="2022-12" db="EMBL/GenBank/DDBJ databases">
        <title>Draft genome assemblies for two species of Escallonia (Escalloniales).</title>
        <authorList>
            <person name="Chanderbali A."/>
            <person name="Dervinis C."/>
            <person name="Anghel I."/>
            <person name="Soltis D."/>
            <person name="Soltis P."/>
            <person name="Zapata F."/>
        </authorList>
    </citation>
    <scope>NUCLEOTIDE SEQUENCE</scope>
    <source>
        <strain evidence="2">UCBG64.0493</strain>
        <tissue evidence="2">Leaf</tissue>
    </source>
</reference>
<dbReference type="SUPFAM" id="SSF160443">
    <property type="entry name" value="SMR domain-like"/>
    <property type="match status" value="1"/>
</dbReference>
<dbReference type="InterPro" id="IPR013899">
    <property type="entry name" value="DUF1771"/>
</dbReference>
<evidence type="ECO:0000313" key="2">
    <source>
        <dbReference type="EMBL" id="KAK3018396.1"/>
    </source>
</evidence>
<dbReference type="PROSITE" id="PS50828">
    <property type="entry name" value="SMR"/>
    <property type="match status" value="1"/>
</dbReference>
<name>A0AA88VZI0_9ASTE</name>
<dbReference type="EMBL" id="JAVXUP010000939">
    <property type="protein sequence ID" value="KAK3018396.1"/>
    <property type="molecule type" value="Genomic_DNA"/>
</dbReference>
<dbReference type="InterPro" id="IPR036063">
    <property type="entry name" value="Smr_dom_sf"/>
</dbReference>
<protein>
    <recommendedName>
        <fullName evidence="1">Smr domain-containing protein</fullName>
    </recommendedName>
</protein>
<dbReference type="PANTHER" id="PTHR47812:SF2">
    <property type="entry name" value="SMR (SMALL MUTS RELATED) DOMAIN-CONTAINING PROTEIN"/>
    <property type="match status" value="1"/>
</dbReference>
<evidence type="ECO:0000313" key="3">
    <source>
        <dbReference type="Proteomes" id="UP001188597"/>
    </source>
</evidence>
<dbReference type="Pfam" id="PF08590">
    <property type="entry name" value="DUF1771"/>
    <property type="match status" value="1"/>
</dbReference>
<gene>
    <name evidence="2" type="ORF">RJ639_003851</name>
</gene>
<feature type="domain" description="Smr" evidence="1">
    <location>
        <begin position="318"/>
        <end position="429"/>
    </location>
</feature>
<proteinExistence type="predicted"/>
<dbReference type="PANTHER" id="PTHR47812">
    <property type="entry name" value="SMR (SMALL MUTS RELATED) DOMAIN-CONTAINING PROTEIN"/>
    <property type="match status" value="1"/>
</dbReference>
<organism evidence="2 3">
    <name type="scientific">Escallonia herrerae</name>
    <dbReference type="NCBI Taxonomy" id="1293975"/>
    <lineage>
        <taxon>Eukaryota</taxon>
        <taxon>Viridiplantae</taxon>
        <taxon>Streptophyta</taxon>
        <taxon>Embryophyta</taxon>
        <taxon>Tracheophyta</taxon>
        <taxon>Spermatophyta</taxon>
        <taxon>Magnoliopsida</taxon>
        <taxon>eudicotyledons</taxon>
        <taxon>Gunneridae</taxon>
        <taxon>Pentapetalae</taxon>
        <taxon>asterids</taxon>
        <taxon>campanulids</taxon>
        <taxon>Escalloniales</taxon>
        <taxon>Escalloniaceae</taxon>
        <taxon>Escallonia</taxon>
    </lineage>
</organism>
<accession>A0AA88VZI0</accession>
<evidence type="ECO:0000259" key="1">
    <source>
        <dbReference type="PROSITE" id="PS50828"/>
    </source>
</evidence>
<sequence length="433" mass="48486">MSWRKAKSPGWAAFDLKQQEKQCPSLEADNEPYPPISTIVAPLHPGKNPVKDKVPTANSLSSVFLPSFNFRTSTVYKDTEKPLQIGNSTANARNKLISATDEAKNVVLACEKLKELHCWADNSLIQDIMAPVNGDIDKASTLLEEMVYRDSCGKNKEWSVADSECNSVKNLPNSNLVPANKSVFLGETTFLADFNHVTENDFHSPNKELIDNLSVYRTVHPSHGGLHILGNLRFVPIEPEWEKDDVYLIHRKDAMKMMRSASWHSKAASDAFLRGDHASAKHFSFKAREQRKAAEKLNAKAANEILSIMNSANDMWKLDLHGLHAAEAVQALQERLRKIETHVIFSRSSSSTEVEVKTGIRHSESLKSLSLLQPEKLNRQRPTSLQVITGKGNHSQGQAALPKAIESFLSENRYHFDASRPGVITVRPKFRYQ</sequence>
<dbReference type="InterPro" id="IPR002625">
    <property type="entry name" value="Smr_dom"/>
</dbReference>
<keyword evidence="3" id="KW-1185">Reference proteome</keyword>
<dbReference type="SMART" id="SM00463">
    <property type="entry name" value="SMR"/>
    <property type="match status" value="1"/>
</dbReference>